<dbReference type="SMART" id="SM00646">
    <property type="entry name" value="Ami_3"/>
    <property type="match status" value="1"/>
</dbReference>
<evidence type="ECO:0000256" key="2">
    <source>
        <dbReference type="SAM" id="MobiDB-lite"/>
    </source>
</evidence>
<evidence type="ECO:0000259" key="4">
    <source>
        <dbReference type="SMART" id="SM00646"/>
    </source>
</evidence>
<dbReference type="InterPro" id="IPR050695">
    <property type="entry name" value="N-acetylmuramoyl_amidase_3"/>
</dbReference>
<dbReference type="InterPro" id="IPR002508">
    <property type="entry name" value="MurNAc-LAA_cat"/>
</dbReference>
<evidence type="ECO:0000313" key="5">
    <source>
        <dbReference type="EMBL" id="MBP2321514.1"/>
    </source>
</evidence>
<organism evidence="5 6">
    <name type="scientific">Kibdelosporangium banguiense</name>
    <dbReference type="NCBI Taxonomy" id="1365924"/>
    <lineage>
        <taxon>Bacteria</taxon>
        <taxon>Bacillati</taxon>
        <taxon>Actinomycetota</taxon>
        <taxon>Actinomycetes</taxon>
        <taxon>Pseudonocardiales</taxon>
        <taxon>Pseudonocardiaceae</taxon>
        <taxon>Kibdelosporangium</taxon>
    </lineage>
</organism>
<dbReference type="PANTHER" id="PTHR30404:SF0">
    <property type="entry name" value="N-ACETYLMURAMOYL-L-ALANINE AMIDASE AMIC"/>
    <property type="match status" value="1"/>
</dbReference>
<dbReference type="Pfam" id="PF01520">
    <property type="entry name" value="Amidase_3"/>
    <property type="match status" value="1"/>
</dbReference>
<dbReference type="PANTHER" id="PTHR30404">
    <property type="entry name" value="N-ACETYLMURAMOYL-L-ALANINE AMIDASE"/>
    <property type="match status" value="1"/>
</dbReference>
<dbReference type="EMBL" id="JAGINW010000001">
    <property type="protein sequence ID" value="MBP2321514.1"/>
    <property type="molecule type" value="Genomic_DNA"/>
</dbReference>
<dbReference type="RefSeq" id="WP_372447852.1">
    <property type="nucleotide sequence ID" value="NZ_JAGINW010000001.1"/>
</dbReference>
<evidence type="ECO:0000256" key="3">
    <source>
        <dbReference type="SAM" id="SignalP"/>
    </source>
</evidence>
<protein>
    <submittedName>
        <fullName evidence="5">N-acetylmuramoyl-L-alanine amidase</fullName>
        <ecNumber evidence="5">3.5.1.28</ecNumber>
    </submittedName>
</protein>
<dbReference type="CDD" id="cd02696">
    <property type="entry name" value="MurNAc-LAA"/>
    <property type="match status" value="1"/>
</dbReference>
<dbReference type="SUPFAM" id="SSF53187">
    <property type="entry name" value="Zn-dependent exopeptidases"/>
    <property type="match status" value="1"/>
</dbReference>
<keyword evidence="6" id="KW-1185">Reference proteome</keyword>
<evidence type="ECO:0000313" key="6">
    <source>
        <dbReference type="Proteomes" id="UP001519332"/>
    </source>
</evidence>
<dbReference type="Gene3D" id="3.40.630.40">
    <property type="entry name" value="Zn-dependent exopeptidases"/>
    <property type="match status" value="1"/>
</dbReference>
<dbReference type="Proteomes" id="UP001519332">
    <property type="component" value="Unassembled WGS sequence"/>
</dbReference>
<name>A0ABS4TAZ8_9PSEU</name>
<dbReference type="EC" id="3.5.1.28" evidence="5"/>
<keyword evidence="3" id="KW-0732">Signal</keyword>
<comment type="caution">
    <text evidence="5">The sequence shown here is derived from an EMBL/GenBank/DDBJ whole genome shotgun (WGS) entry which is preliminary data.</text>
</comment>
<feature type="compositionally biased region" description="Low complexity" evidence="2">
    <location>
        <begin position="56"/>
        <end position="76"/>
    </location>
</feature>
<evidence type="ECO:0000256" key="1">
    <source>
        <dbReference type="ARBA" id="ARBA00022801"/>
    </source>
</evidence>
<gene>
    <name evidence="5" type="ORF">JOF56_001899</name>
</gene>
<feature type="domain" description="MurNAc-LAA" evidence="4">
    <location>
        <begin position="165"/>
        <end position="287"/>
    </location>
</feature>
<accession>A0ABS4TAZ8</accession>
<proteinExistence type="predicted"/>
<keyword evidence="1 5" id="KW-0378">Hydrolase</keyword>
<feature type="region of interest" description="Disordered" evidence="2">
    <location>
        <begin position="49"/>
        <end position="76"/>
    </location>
</feature>
<reference evidence="5 6" key="1">
    <citation type="submission" date="2021-03" db="EMBL/GenBank/DDBJ databases">
        <title>Sequencing the genomes of 1000 actinobacteria strains.</title>
        <authorList>
            <person name="Klenk H.-P."/>
        </authorList>
    </citation>
    <scope>NUCLEOTIDE SEQUENCE [LARGE SCALE GENOMIC DNA]</scope>
    <source>
        <strain evidence="5 6">DSM 46670</strain>
    </source>
</reference>
<sequence length="291" mass="29372">MTSSPRRTLSALALAVGLVAACSTPEAGIPQSMPLPTTAANVAAPTLSQELPVPPTSSSASQAPTSSSATPVKPPAAGKVVVLDPGHNGGNAANPAKINKQVPAGRGQMKACNTTGTATNAGYTEHEFTWDVSVRVRSALTAKGIQVVMTRPNDTGVGPCVDERAAIGNQANATAVVSIHADGSTSPGAHGFHIAYSAPPLNAAQGEPATKLAQTLRDVMASAGFATSTYIGTNGLSPRNDLGGLNLSERPAVLVECGNMRNPDEAAAFASPAGRQRYADAITAGIIKYLG</sequence>
<feature type="signal peptide" evidence="3">
    <location>
        <begin position="1"/>
        <end position="27"/>
    </location>
</feature>
<dbReference type="PROSITE" id="PS51257">
    <property type="entry name" value="PROKAR_LIPOPROTEIN"/>
    <property type="match status" value="1"/>
</dbReference>
<feature type="chain" id="PRO_5046503445" evidence="3">
    <location>
        <begin position="28"/>
        <end position="291"/>
    </location>
</feature>
<dbReference type="GO" id="GO:0008745">
    <property type="term" value="F:N-acetylmuramoyl-L-alanine amidase activity"/>
    <property type="evidence" value="ECO:0007669"/>
    <property type="project" value="UniProtKB-EC"/>
</dbReference>